<comment type="caution">
    <text evidence="2">The sequence shown here is derived from an EMBL/GenBank/DDBJ whole genome shotgun (WGS) entry which is preliminary data.</text>
</comment>
<proteinExistence type="predicted"/>
<evidence type="ECO:0000256" key="1">
    <source>
        <dbReference type="SAM" id="MobiDB-lite"/>
    </source>
</evidence>
<keyword evidence="3" id="KW-1185">Reference proteome</keyword>
<sequence length="75" mass="8342">MSEEERSGADHGGQGSSPFPVRPLRAGPGSTLLICLFYTRAGRAMYHTRRRHRQGKVNLALEATLLTVPPRVKRK</sequence>
<dbReference type="Proteomes" id="UP000324222">
    <property type="component" value="Unassembled WGS sequence"/>
</dbReference>
<dbReference type="AlphaFoldDB" id="A0A5B7DPB9"/>
<name>A0A5B7DPB9_PORTR</name>
<gene>
    <name evidence="2" type="ORF">E2C01_015790</name>
</gene>
<feature type="region of interest" description="Disordered" evidence="1">
    <location>
        <begin position="1"/>
        <end position="24"/>
    </location>
</feature>
<protein>
    <submittedName>
        <fullName evidence="2">Uncharacterized protein</fullName>
    </submittedName>
</protein>
<evidence type="ECO:0000313" key="3">
    <source>
        <dbReference type="Proteomes" id="UP000324222"/>
    </source>
</evidence>
<dbReference type="EMBL" id="VSRR010001123">
    <property type="protein sequence ID" value="MPC22766.1"/>
    <property type="molecule type" value="Genomic_DNA"/>
</dbReference>
<reference evidence="2 3" key="1">
    <citation type="submission" date="2019-05" db="EMBL/GenBank/DDBJ databases">
        <title>Another draft genome of Portunus trituberculatus and its Hox gene families provides insights of decapod evolution.</title>
        <authorList>
            <person name="Jeong J.-H."/>
            <person name="Song I."/>
            <person name="Kim S."/>
            <person name="Choi T."/>
            <person name="Kim D."/>
            <person name="Ryu S."/>
            <person name="Kim W."/>
        </authorList>
    </citation>
    <scope>NUCLEOTIDE SEQUENCE [LARGE SCALE GENOMIC DNA]</scope>
    <source>
        <tissue evidence="2">Muscle</tissue>
    </source>
</reference>
<accession>A0A5B7DPB9</accession>
<evidence type="ECO:0000313" key="2">
    <source>
        <dbReference type="EMBL" id="MPC22766.1"/>
    </source>
</evidence>
<organism evidence="2 3">
    <name type="scientific">Portunus trituberculatus</name>
    <name type="common">Swimming crab</name>
    <name type="synonym">Neptunus trituberculatus</name>
    <dbReference type="NCBI Taxonomy" id="210409"/>
    <lineage>
        <taxon>Eukaryota</taxon>
        <taxon>Metazoa</taxon>
        <taxon>Ecdysozoa</taxon>
        <taxon>Arthropoda</taxon>
        <taxon>Crustacea</taxon>
        <taxon>Multicrustacea</taxon>
        <taxon>Malacostraca</taxon>
        <taxon>Eumalacostraca</taxon>
        <taxon>Eucarida</taxon>
        <taxon>Decapoda</taxon>
        <taxon>Pleocyemata</taxon>
        <taxon>Brachyura</taxon>
        <taxon>Eubrachyura</taxon>
        <taxon>Portunoidea</taxon>
        <taxon>Portunidae</taxon>
        <taxon>Portuninae</taxon>
        <taxon>Portunus</taxon>
    </lineage>
</organism>